<evidence type="ECO:0000313" key="2">
    <source>
        <dbReference type="Proteomes" id="UP001168990"/>
    </source>
</evidence>
<protein>
    <submittedName>
        <fullName evidence="1">Uncharacterized protein</fullName>
    </submittedName>
</protein>
<dbReference type="AlphaFoldDB" id="A0AA39FKR3"/>
<feature type="non-terminal residue" evidence="1">
    <location>
        <position position="148"/>
    </location>
</feature>
<dbReference type="EMBL" id="JAQQBS010000003">
    <property type="protein sequence ID" value="KAK0171412.1"/>
    <property type="molecule type" value="Genomic_DNA"/>
</dbReference>
<evidence type="ECO:0000313" key="1">
    <source>
        <dbReference type="EMBL" id="KAK0171412.1"/>
    </source>
</evidence>
<reference evidence="1" key="2">
    <citation type="submission" date="2023-03" db="EMBL/GenBank/DDBJ databases">
        <authorList>
            <person name="Inwood S.N."/>
            <person name="Skelly J.G."/>
            <person name="Guhlin J."/>
            <person name="Harrop T.W.R."/>
            <person name="Goldson S.G."/>
            <person name="Dearden P.K."/>
        </authorList>
    </citation>
    <scope>NUCLEOTIDE SEQUENCE</scope>
    <source>
        <strain evidence="1">Irish</strain>
        <tissue evidence="1">Whole body</tissue>
    </source>
</reference>
<gene>
    <name evidence="1" type="ORF">PV328_009146</name>
</gene>
<accession>A0AA39FKR3</accession>
<keyword evidence="2" id="KW-1185">Reference proteome</keyword>
<comment type="caution">
    <text evidence="1">The sequence shown here is derived from an EMBL/GenBank/DDBJ whole genome shotgun (WGS) entry which is preliminary data.</text>
</comment>
<sequence>PESPGSSFVLLYNVFRRFSDTREPHELIRTIVWRSQTIQVGCFCGTDEEARDFSYYCTAVQQHYPSDLYFSCELHEKSGVRICGVEDILSVLNSNCVHKHHSITAKPEHFHNSLVPASILHLWKQSIPYKINYYNKVGISTPERRSDD</sequence>
<dbReference type="Proteomes" id="UP001168990">
    <property type="component" value="Unassembled WGS sequence"/>
</dbReference>
<organism evidence="1 2">
    <name type="scientific">Microctonus aethiopoides</name>
    <dbReference type="NCBI Taxonomy" id="144406"/>
    <lineage>
        <taxon>Eukaryota</taxon>
        <taxon>Metazoa</taxon>
        <taxon>Ecdysozoa</taxon>
        <taxon>Arthropoda</taxon>
        <taxon>Hexapoda</taxon>
        <taxon>Insecta</taxon>
        <taxon>Pterygota</taxon>
        <taxon>Neoptera</taxon>
        <taxon>Endopterygota</taxon>
        <taxon>Hymenoptera</taxon>
        <taxon>Apocrita</taxon>
        <taxon>Ichneumonoidea</taxon>
        <taxon>Braconidae</taxon>
        <taxon>Euphorinae</taxon>
        <taxon>Microctonus</taxon>
    </lineage>
</organism>
<proteinExistence type="predicted"/>
<reference evidence="1" key="1">
    <citation type="journal article" date="2023" name="bioRxiv">
        <title>Scaffold-level genome assemblies of two parasitoid biocontrol wasps reveal the parthenogenesis mechanism and an associated novel virus.</title>
        <authorList>
            <person name="Inwood S."/>
            <person name="Skelly J."/>
            <person name="Guhlin J."/>
            <person name="Harrop T."/>
            <person name="Goldson S."/>
            <person name="Dearden P."/>
        </authorList>
    </citation>
    <scope>NUCLEOTIDE SEQUENCE</scope>
    <source>
        <strain evidence="1">Irish</strain>
        <tissue evidence="1">Whole body</tissue>
    </source>
</reference>
<name>A0AA39FKR3_9HYME</name>